<name>A0A1D7QNL8_9SPHI</name>
<evidence type="ECO:0000256" key="2">
    <source>
        <dbReference type="ARBA" id="ARBA00022692"/>
    </source>
</evidence>
<protein>
    <submittedName>
        <fullName evidence="7">Sterol desaturase</fullName>
    </submittedName>
</protein>
<evidence type="ECO:0000313" key="8">
    <source>
        <dbReference type="Proteomes" id="UP000094313"/>
    </source>
</evidence>
<dbReference type="InterPro" id="IPR050307">
    <property type="entry name" value="Sterol_Desaturase_Related"/>
</dbReference>
<dbReference type="RefSeq" id="WP_069381930.1">
    <property type="nucleotide sequence ID" value="NZ_CP017141.1"/>
</dbReference>
<evidence type="ECO:0000259" key="6">
    <source>
        <dbReference type="Pfam" id="PF04116"/>
    </source>
</evidence>
<sequence length="379" mass="44365">MSPNKRLKVGQGQISGYISIFLSTLALLGIFCFRYPEQLTTPEFREVYTEEVVEMMMTIGIIASFFFALLSLILSKKIKWALTGTSIAAVAIILGAFTVQGRSVEKTDWHFGLDWMILDLLLMTVIFIPLELFFPKNKSQTKFHEEWRTDLMYFVISHLFIQFFGIVTQKPAVLFFGWIGLEKVHLWVQGLPFLAALFLAFFTTDLFQYWAHRFFHTRVYLWRFHSIHHSTKSMDWLAGSRTHFMDIFFTRAMTFIPLYILGFSTTVFNVYIIFIAIHAVLIHANTRVNFGPLKYIFTTPQYHHWHHCEDPKYYGHNFASIFPFIDLMFGTYYLPGKKWPAGTGVHEAQYPKGFIKQSIYPFTKSPFDTDLNMEERSDR</sequence>
<dbReference type="GO" id="GO:0016491">
    <property type="term" value="F:oxidoreductase activity"/>
    <property type="evidence" value="ECO:0007669"/>
    <property type="project" value="InterPro"/>
</dbReference>
<feature type="transmembrane region" description="Helical" evidence="5">
    <location>
        <begin position="56"/>
        <end position="74"/>
    </location>
</feature>
<dbReference type="AlphaFoldDB" id="A0A1D7QNL8"/>
<keyword evidence="8" id="KW-1185">Reference proteome</keyword>
<comment type="subcellular location">
    <subcellularLocation>
        <location evidence="1">Membrane</location>
    </subcellularLocation>
</comment>
<dbReference type="EMBL" id="CP017141">
    <property type="protein sequence ID" value="AOM80268.1"/>
    <property type="molecule type" value="Genomic_DNA"/>
</dbReference>
<evidence type="ECO:0000256" key="3">
    <source>
        <dbReference type="ARBA" id="ARBA00022989"/>
    </source>
</evidence>
<evidence type="ECO:0000256" key="4">
    <source>
        <dbReference type="ARBA" id="ARBA00023136"/>
    </source>
</evidence>
<feature type="domain" description="Fatty acid hydroxylase" evidence="6">
    <location>
        <begin position="198"/>
        <end position="331"/>
    </location>
</feature>
<dbReference type="KEGG" id="psty:BFS30_25755"/>
<keyword evidence="3 5" id="KW-1133">Transmembrane helix</keyword>
<dbReference type="Proteomes" id="UP000094313">
    <property type="component" value="Chromosome"/>
</dbReference>
<feature type="transmembrane region" description="Helical" evidence="5">
    <location>
        <begin position="14"/>
        <end position="36"/>
    </location>
</feature>
<feature type="transmembrane region" description="Helical" evidence="5">
    <location>
        <begin position="258"/>
        <end position="281"/>
    </location>
</feature>
<gene>
    <name evidence="7" type="ORF">BFS30_25755</name>
</gene>
<evidence type="ECO:0000256" key="5">
    <source>
        <dbReference type="SAM" id="Phobius"/>
    </source>
</evidence>
<dbReference type="InterPro" id="IPR006694">
    <property type="entry name" value="Fatty_acid_hydroxylase"/>
</dbReference>
<keyword evidence="4 5" id="KW-0472">Membrane</keyword>
<feature type="transmembrane region" description="Helical" evidence="5">
    <location>
        <begin position="81"/>
        <end position="99"/>
    </location>
</feature>
<dbReference type="PANTHER" id="PTHR11863">
    <property type="entry name" value="STEROL DESATURASE"/>
    <property type="match status" value="1"/>
</dbReference>
<reference evidence="7 8" key="1">
    <citation type="submission" date="2016-08" db="EMBL/GenBank/DDBJ databases">
        <authorList>
            <person name="Seilhamer J.J."/>
        </authorList>
    </citation>
    <scope>NUCLEOTIDE SEQUENCE [LARGE SCALE GENOMIC DNA]</scope>
    <source>
        <strain evidence="7 8">DX4</strain>
    </source>
</reference>
<keyword evidence="2 5" id="KW-0812">Transmembrane</keyword>
<accession>A0A1D7QNL8</accession>
<dbReference type="Pfam" id="PF04116">
    <property type="entry name" value="FA_hydroxylase"/>
    <property type="match status" value="1"/>
</dbReference>
<evidence type="ECO:0000256" key="1">
    <source>
        <dbReference type="ARBA" id="ARBA00004370"/>
    </source>
</evidence>
<dbReference type="GO" id="GO:0008610">
    <property type="term" value="P:lipid biosynthetic process"/>
    <property type="evidence" value="ECO:0007669"/>
    <property type="project" value="InterPro"/>
</dbReference>
<proteinExistence type="predicted"/>
<evidence type="ECO:0000313" key="7">
    <source>
        <dbReference type="EMBL" id="AOM80268.1"/>
    </source>
</evidence>
<dbReference type="GO" id="GO:0005506">
    <property type="term" value="F:iron ion binding"/>
    <property type="evidence" value="ECO:0007669"/>
    <property type="project" value="InterPro"/>
</dbReference>
<organism evidence="7 8">
    <name type="scientific">Pedobacter steynii</name>
    <dbReference type="NCBI Taxonomy" id="430522"/>
    <lineage>
        <taxon>Bacteria</taxon>
        <taxon>Pseudomonadati</taxon>
        <taxon>Bacteroidota</taxon>
        <taxon>Sphingobacteriia</taxon>
        <taxon>Sphingobacteriales</taxon>
        <taxon>Sphingobacteriaceae</taxon>
        <taxon>Pedobacter</taxon>
    </lineage>
</organism>
<feature type="transmembrane region" description="Helical" evidence="5">
    <location>
        <begin position="111"/>
        <end position="130"/>
    </location>
</feature>
<feature type="transmembrane region" description="Helical" evidence="5">
    <location>
        <begin position="151"/>
        <end position="179"/>
    </location>
</feature>
<feature type="transmembrane region" description="Helical" evidence="5">
    <location>
        <begin position="191"/>
        <end position="211"/>
    </location>
</feature>
<dbReference type="OrthoDB" id="9770329at2"/>
<dbReference type="GO" id="GO:0016020">
    <property type="term" value="C:membrane"/>
    <property type="evidence" value="ECO:0007669"/>
    <property type="project" value="UniProtKB-SubCell"/>
</dbReference>